<evidence type="ECO:0000259" key="6">
    <source>
        <dbReference type="PROSITE" id="PS50977"/>
    </source>
</evidence>
<dbReference type="Gene3D" id="1.10.10.60">
    <property type="entry name" value="Homeodomain-like"/>
    <property type="match status" value="1"/>
</dbReference>
<feature type="domain" description="HTH tetR-type" evidence="6">
    <location>
        <begin position="15"/>
        <end position="75"/>
    </location>
</feature>
<proteinExistence type="predicted"/>
<evidence type="ECO:0000256" key="3">
    <source>
        <dbReference type="ARBA" id="ARBA00023163"/>
    </source>
</evidence>
<dbReference type="PROSITE" id="PS50977">
    <property type="entry name" value="HTH_TETR_2"/>
    <property type="match status" value="1"/>
</dbReference>
<accession>A0A3S0RLG6</accession>
<evidence type="ECO:0000256" key="4">
    <source>
        <dbReference type="PROSITE-ProRule" id="PRU00335"/>
    </source>
</evidence>
<gene>
    <name evidence="7" type="ORF">EKH80_09060</name>
</gene>
<dbReference type="SUPFAM" id="SSF48498">
    <property type="entry name" value="Tetracyclin repressor-like, C-terminal domain"/>
    <property type="match status" value="1"/>
</dbReference>
<reference evidence="7 8" key="1">
    <citation type="submission" date="2018-12" db="EMBL/GenBank/DDBJ databases">
        <title>Dyella dinghuensis sp. nov. DHOA06 and Dyella choica sp. nov. 4M-K27, isolated from forest soil.</title>
        <authorList>
            <person name="Qiu L.-H."/>
            <person name="Gao Z.-H."/>
        </authorList>
    </citation>
    <scope>NUCLEOTIDE SEQUENCE [LARGE SCALE GENOMIC DNA]</scope>
    <source>
        <strain evidence="7 8">4M-K27</strain>
    </source>
</reference>
<sequence>MVQKEPRPRRGRPRAYDPQQALADARDTFWRQGYSGTSLDDLSAATGMNRPSLYAAFGDKRALYLCAMDRYIAAGELAMETALAADMPLEQSLMRVYDLALEMYFPSNDDAHGCFLIGTSLAEAMNDAEVREKLGQGLKSFDDAFERRFRRAHKQGEIPALTKPAVLAKLASAILHTLALRSRAGDARAALRLTAVAGAKMICAGAG</sequence>
<dbReference type="AlphaFoldDB" id="A0A3S0RLG6"/>
<evidence type="ECO:0000256" key="5">
    <source>
        <dbReference type="SAM" id="MobiDB-lite"/>
    </source>
</evidence>
<evidence type="ECO:0000313" key="7">
    <source>
        <dbReference type="EMBL" id="RUL76843.1"/>
    </source>
</evidence>
<dbReference type="PANTHER" id="PTHR47506">
    <property type="entry name" value="TRANSCRIPTIONAL REGULATORY PROTEIN"/>
    <property type="match status" value="1"/>
</dbReference>
<comment type="caution">
    <text evidence="7">The sequence shown here is derived from an EMBL/GenBank/DDBJ whole genome shotgun (WGS) entry which is preliminary data.</text>
</comment>
<name>A0A3S0RLG6_9GAMM</name>
<organism evidence="7 8">
    <name type="scientific">Dyella choica</name>
    <dbReference type="NCBI Taxonomy" id="1927959"/>
    <lineage>
        <taxon>Bacteria</taxon>
        <taxon>Pseudomonadati</taxon>
        <taxon>Pseudomonadota</taxon>
        <taxon>Gammaproteobacteria</taxon>
        <taxon>Lysobacterales</taxon>
        <taxon>Rhodanobacteraceae</taxon>
        <taxon>Dyella</taxon>
    </lineage>
</organism>
<evidence type="ECO:0000256" key="2">
    <source>
        <dbReference type="ARBA" id="ARBA00023125"/>
    </source>
</evidence>
<dbReference type="InterPro" id="IPR009057">
    <property type="entry name" value="Homeodomain-like_sf"/>
</dbReference>
<evidence type="ECO:0000256" key="1">
    <source>
        <dbReference type="ARBA" id="ARBA00023015"/>
    </source>
</evidence>
<dbReference type="EMBL" id="RYYV01000005">
    <property type="protein sequence ID" value="RUL76843.1"/>
    <property type="molecule type" value="Genomic_DNA"/>
</dbReference>
<keyword evidence="3" id="KW-0804">Transcription</keyword>
<dbReference type="InterPro" id="IPR036271">
    <property type="entry name" value="Tet_transcr_reg_TetR-rel_C_sf"/>
</dbReference>
<keyword evidence="8" id="KW-1185">Reference proteome</keyword>
<dbReference type="Pfam" id="PF16925">
    <property type="entry name" value="TetR_C_13"/>
    <property type="match status" value="1"/>
</dbReference>
<evidence type="ECO:0000313" key="8">
    <source>
        <dbReference type="Proteomes" id="UP000274358"/>
    </source>
</evidence>
<dbReference type="PANTHER" id="PTHR47506:SF1">
    <property type="entry name" value="HTH-TYPE TRANSCRIPTIONAL REGULATOR YJDC"/>
    <property type="match status" value="1"/>
</dbReference>
<dbReference type="InterPro" id="IPR011075">
    <property type="entry name" value="TetR_C"/>
</dbReference>
<feature type="region of interest" description="Disordered" evidence="5">
    <location>
        <begin position="1"/>
        <end position="20"/>
    </location>
</feature>
<dbReference type="Gene3D" id="1.10.357.10">
    <property type="entry name" value="Tetracycline Repressor, domain 2"/>
    <property type="match status" value="1"/>
</dbReference>
<dbReference type="RefSeq" id="WP_126684403.1">
    <property type="nucleotide sequence ID" value="NZ_RYYV01000005.1"/>
</dbReference>
<dbReference type="InterPro" id="IPR001647">
    <property type="entry name" value="HTH_TetR"/>
</dbReference>
<dbReference type="Pfam" id="PF00440">
    <property type="entry name" value="TetR_N"/>
    <property type="match status" value="1"/>
</dbReference>
<dbReference type="GO" id="GO:0003677">
    <property type="term" value="F:DNA binding"/>
    <property type="evidence" value="ECO:0007669"/>
    <property type="project" value="UniProtKB-UniRule"/>
</dbReference>
<feature type="DNA-binding region" description="H-T-H motif" evidence="4">
    <location>
        <begin position="38"/>
        <end position="57"/>
    </location>
</feature>
<protein>
    <submittedName>
        <fullName evidence="7">TetR/AcrR family transcriptional regulator</fullName>
    </submittedName>
</protein>
<keyword evidence="2 4" id="KW-0238">DNA-binding</keyword>
<keyword evidence="1" id="KW-0805">Transcription regulation</keyword>
<dbReference type="SUPFAM" id="SSF46689">
    <property type="entry name" value="Homeodomain-like"/>
    <property type="match status" value="1"/>
</dbReference>
<dbReference type="OrthoDB" id="270177at2"/>
<dbReference type="Proteomes" id="UP000274358">
    <property type="component" value="Unassembled WGS sequence"/>
</dbReference>